<evidence type="ECO:0000256" key="2">
    <source>
        <dbReference type="ARBA" id="ARBA00022679"/>
    </source>
</evidence>
<keyword evidence="2" id="KW-0808">Transferase</keyword>
<dbReference type="GO" id="GO:0005829">
    <property type="term" value="C:cytosol"/>
    <property type="evidence" value="ECO:0007669"/>
    <property type="project" value="TreeGrafter"/>
</dbReference>
<dbReference type="EMBL" id="CAAALY010246056">
    <property type="protein sequence ID" value="VEL33594.1"/>
    <property type="molecule type" value="Genomic_DNA"/>
</dbReference>
<reference evidence="3" key="1">
    <citation type="submission" date="2018-11" db="EMBL/GenBank/DDBJ databases">
        <authorList>
            <consortium name="Pathogen Informatics"/>
        </authorList>
    </citation>
    <scope>NUCLEOTIDE SEQUENCE</scope>
</reference>
<sequence>MPQCIRNIGIEGDFLRIRLAIKSPAQNAGTKERNAEPEYEEEAEFPRAFVMAVKTRGMTLDEVYDLTRIMSNHSKTLDWHQETWANRVVDKHSTGGIGDKTSLILAPLTTYSRANTAPLLHANTAKPCFNYLSMESPDSCLSEIQQAFTTAM</sequence>
<organism evidence="3 4">
    <name type="scientific">Protopolystoma xenopodis</name>
    <dbReference type="NCBI Taxonomy" id="117903"/>
    <lineage>
        <taxon>Eukaryota</taxon>
        <taxon>Metazoa</taxon>
        <taxon>Spiralia</taxon>
        <taxon>Lophotrochozoa</taxon>
        <taxon>Platyhelminthes</taxon>
        <taxon>Monogenea</taxon>
        <taxon>Polyopisthocotylea</taxon>
        <taxon>Polystomatidea</taxon>
        <taxon>Polystomatidae</taxon>
        <taxon>Protopolystoma</taxon>
    </lineage>
</organism>
<dbReference type="InterPro" id="IPR036320">
    <property type="entry name" value="Glycosyl_Trfase_fam3_N_dom_sf"/>
</dbReference>
<dbReference type="OrthoDB" id="445007at2759"/>
<protein>
    <submittedName>
        <fullName evidence="3">Uncharacterized protein</fullName>
    </submittedName>
</protein>
<accession>A0A448XCN3</accession>
<dbReference type="Proteomes" id="UP000784294">
    <property type="component" value="Unassembled WGS sequence"/>
</dbReference>
<comment type="caution">
    <text evidence="3">The sequence shown here is derived from an EMBL/GenBank/DDBJ whole genome shotgun (WGS) entry which is preliminary data.</text>
</comment>
<dbReference type="SUPFAM" id="SSF52418">
    <property type="entry name" value="Nucleoside phosphorylase/phosphoribosyltransferase catalytic domain"/>
    <property type="match status" value="1"/>
</dbReference>
<dbReference type="SUPFAM" id="SSF47648">
    <property type="entry name" value="Nucleoside phosphorylase/phosphoribosyltransferase N-terminal domain"/>
    <property type="match status" value="1"/>
</dbReference>
<proteinExistence type="predicted"/>
<dbReference type="AlphaFoldDB" id="A0A448XCN3"/>
<evidence type="ECO:0000313" key="4">
    <source>
        <dbReference type="Proteomes" id="UP000784294"/>
    </source>
</evidence>
<dbReference type="PANTHER" id="PTHR10515">
    <property type="entry name" value="THYMIDINE PHOSPHORYLASE"/>
    <property type="match status" value="1"/>
</dbReference>
<keyword evidence="4" id="KW-1185">Reference proteome</keyword>
<name>A0A448XCN3_9PLAT</name>
<evidence type="ECO:0000256" key="1">
    <source>
        <dbReference type="ARBA" id="ARBA00022676"/>
    </source>
</evidence>
<dbReference type="Gene3D" id="3.40.1030.10">
    <property type="entry name" value="Nucleoside phosphorylase/phosphoribosyltransferase catalytic domain"/>
    <property type="match status" value="1"/>
</dbReference>
<dbReference type="GO" id="GO:0004645">
    <property type="term" value="F:1,4-alpha-oligoglucan phosphorylase activity"/>
    <property type="evidence" value="ECO:0007669"/>
    <property type="project" value="InterPro"/>
</dbReference>
<dbReference type="GO" id="GO:0006206">
    <property type="term" value="P:pyrimidine nucleobase metabolic process"/>
    <property type="evidence" value="ECO:0007669"/>
    <property type="project" value="InterPro"/>
</dbReference>
<keyword evidence="1" id="KW-0328">Glycosyltransferase</keyword>
<dbReference type="Gene3D" id="1.20.970.10">
    <property type="entry name" value="Transferase, Pyrimidine Nucleoside Phosphorylase, Chain C"/>
    <property type="match status" value="1"/>
</dbReference>
<dbReference type="InterPro" id="IPR000053">
    <property type="entry name" value="Thymidine/pyrmidine_PPase"/>
</dbReference>
<dbReference type="PANTHER" id="PTHR10515:SF0">
    <property type="entry name" value="THYMIDINE PHOSPHORYLASE"/>
    <property type="match status" value="1"/>
</dbReference>
<evidence type="ECO:0000313" key="3">
    <source>
        <dbReference type="EMBL" id="VEL33594.1"/>
    </source>
</evidence>
<gene>
    <name evidence="3" type="ORF">PXEA_LOCUS27034</name>
</gene>
<dbReference type="InterPro" id="IPR035902">
    <property type="entry name" value="Nuc_phospho_transferase"/>
</dbReference>